<organism evidence="12">
    <name type="scientific">Timema tahoe</name>
    <dbReference type="NCBI Taxonomy" id="61484"/>
    <lineage>
        <taxon>Eukaryota</taxon>
        <taxon>Metazoa</taxon>
        <taxon>Ecdysozoa</taxon>
        <taxon>Arthropoda</taxon>
        <taxon>Hexapoda</taxon>
        <taxon>Insecta</taxon>
        <taxon>Pterygota</taxon>
        <taxon>Neoptera</taxon>
        <taxon>Polyneoptera</taxon>
        <taxon>Phasmatodea</taxon>
        <taxon>Timematodea</taxon>
        <taxon>Timematoidea</taxon>
        <taxon>Timematidae</taxon>
        <taxon>Timema</taxon>
    </lineage>
</organism>
<dbReference type="PROSITE" id="PS00135">
    <property type="entry name" value="TRYPSIN_SER"/>
    <property type="match status" value="4"/>
</dbReference>
<evidence type="ECO:0000256" key="8">
    <source>
        <dbReference type="ARBA" id="ARBA00036320"/>
    </source>
</evidence>
<dbReference type="InterPro" id="IPR009003">
    <property type="entry name" value="Peptidase_S1_PA"/>
</dbReference>
<dbReference type="AlphaFoldDB" id="A0A7R9FIM0"/>
<evidence type="ECO:0000256" key="1">
    <source>
        <dbReference type="ARBA" id="ARBA00022670"/>
    </source>
</evidence>
<comment type="similarity">
    <text evidence="7">Belongs to the peptidase S1 family. CLIP subfamily.</text>
</comment>
<dbReference type="InterPro" id="IPR033116">
    <property type="entry name" value="TRYPSIN_SER"/>
</dbReference>
<dbReference type="SMART" id="SM00020">
    <property type="entry name" value="Tryp_SPc"/>
    <property type="match status" value="4"/>
</dbReference>
<evidence type="ECO:0000256" key="4">
    <source>
        <dbReference type="ARBA" id="ARBA00022825"/>
    </source>
</evidence>
<evidence type="ECO:0000256" key="2">
    <source>
        <dbReference type="ARBA" id="ARBA00022757"/>
    </source>
</evidence>
<evidence type="ECO:0000256" key="6">
    <source>
        <dbReference type="ARBA" id="ARBA00023157"/>
    </source>
</evidence>
<dbReference type="PANTHER" id="PTHR24276">
    <property type="entry name" value="POLYSERASE-RELATED"/>
    <property type="match status" value="1"/>
</dbReference>
<dbReference type="SUPFAM" id="SSF50494">
    <property type="entry name" value="Trypsin-like serine proteases"/>
    <property type="match status" value="4"/>
</dbReference>
<dbReference type="PANTHER" id="PTHR24276:SF97">
    <property type="entry name" value="GH13245P2-RELATED"/>
    <property type="match status" value="1"/>
</dbReference>
<reference evidence="12" key="1">
    <citation type="submission" date="2020-11" db="EMBL/GenBank/DDBJ databases">
        <authorList>
            <person name="Tran Van P."/>
        </authorList>
    </citation>
    <scope>NUCLEOTIDE SEQUENCE</scope>
</reference>
<keyword evidence="6" id="KW-1015">Disulfide bond</keyword>
<evidence type="ECO:0000313" key="12">
    <source>
        <dbReference type="EMBL" id="CAD7454339.1"/>
    </source>
</evidence>
<feature type="domain" description="Peptidase S1" evidence="11">
    <location>
        <begin position="1"/>
        <end position="202"/>
    </location>
</feature>
<dbReference type="EC" id="3.4.21.4" evidence="9"/>
<evidence type="ECO:0000256" key="3">
    <source>
        <dbReference type="ARBA" id="ARBA00022801"/>
    </source>
</evidence>
<keyword evidence="1 10" id="KW-0645">Protease</keyword>
<dbReference type="InterPro" id="IPR050430">
    <property type="entry name" value="Peptidase_S1"/>
</dbReference>
<feature type="domain" description="Peptidase S1" evidence="11">
    <location>
        <begin position="243"/>
        <end position="590"/>
    </location>
</feature>
<dbReference type="Pfam" id="PF00089">
    <property type="entry name" value="Trypsin"/>
    <property type="match status" value="3"/>
</dbReference>
<protein>
    <recommendedName>
        <fullName evidence="9">trypsin</fullName>
        <ecNumber evidence="9">3.4.21.4</ecNumber>
    </recommendedName>
</protein>
<dbReference type="InterPro" id="IPR043504">
    <property type="entry name" value="Peptidase_S1_PA_chymotrypsin"/>
</dbReference>
<evidence type="ECO:0000256" key="9">
    <source>
        <dbReference type="ARBA" id="ARBA00038868"/>
    </source>
</evidence>
<dbReference type="GO" id="GO:0004252">
    <property type="term" value="F:serine-type endopeptidase activity"/>
    <property type="evidence" value="ECO:0007669"/>
    <property type="project" value="InterPro"/>
</dbReference>
<evidence type="ECO:0000256" key="5">
    <source>
        <dbReference type="ARBA" id="ARBA00023145"/>
    </source>
</evidence>
<dbReference type="PROSITE" id="PS00134">
    <property type="entry name" value="TRYPSIN_HIS"/>
    <property type="match status" value="1"/>
</dbReference>
<comment type="catalytic activity">
    <reaction evidence="8">
        <text>Preferential cleavage: Arg-|-Xaa, Lys-|-Xaa.</text>
        <dbReference type="EC" id="3.4.21.4"/>
    </reaction>
</comment>
<evidence type="ECO:0000259" key="11">
    <source>
        <dbReference type="PROSITE" id="PS50240"/>
    </source>
</evidence>
<keyword evidence="3 10" id="KW-0378">Hydrolase</keyword>
<evidence type="ECO:0000256" key="7">
    <source>
        <dbReference type="ARBA" id="ARBA00024195"/>
    </source>
</evidence>
<dbReference type="Gene3D" id="2.40.10.10">
    <property type="entry name" value="Trypsin-like serine proteases"/>
    <property type="match status" value="5"/>
</dbReference>
<sequence>MVLEHFKRVYQKRVGGIEFEPSTLTVRAGSNIRNTGGTVYYLDRVIIHEKFDDTYMAWDIALLKLNASLEFGPTVHPVELPGQNETLAPGTPVVVSGWGATDASNEILSQSDFLMEVEVLIVDDDTCHMELEGYTFFPSMICAGVDQGGKDSCTGDSGGPLVTKGVQYGIVSWGPNSCAEPEQPGVYTSTSVLRDWIQEKSEKDQEPSLVITQSSGRVLSETVYESPIDTVKNNQENYIDGRIIGGEVADIRDFPYQLSLGYFGSHSCGASIINADWVLTAAHCVNSSFEFGPSVQPVALPVQNETLTPGTLVVVTGWGSTNSKVLRKVEVAVVDDETCHRELSDYTFYPSMICAGVEQGGKDACMGDSGGPMVTEGKLYGVVSWGPEKCAEPRQPGVYTKTSVFRDWILSRTVRVGTSQRGSGGTVHQVITAITHKDYNYTYLNYDIALLQVGESFESSDNVRSVDLPEQDEVIPAGTLAVVTGWGRNASEGYDSDVLQEVEVPVVSEEECQQDYLGDDGITPIMICAGYREGGKDACQGDSGGPLVASGTLIGIVSSGEGCAEPNKPGVYTRVSSPFVFSDKIQPIRLPTQDEELIDGTMGTVTGWGVTKYGDKVASHFLLQLSLPVMDEQQCNVDYKVFGGVTPRMFCAGYSQGGGDVCQGESGGPLMADGELVGIVSWGVDCGKPEYPGVYTRVGVLRDWIREYSGV</sequence>
<dbReference type="FunFam" id="2.40.10.10:FF:000010">
    <property type="entry name" value="Kallikrein related peptidase 11"/>
    <property type="match status" value="1"/>
</dbReference>
<dbReference type="InterPro" id="IPR018114">
    <property type="entry name" value="TRYPSIN_HIS"/>
</dbReference>
<dbReference type="InterPro" id="IPR001254">
    <property type="entry name" value="Trypsin_dom"/>
</dbReference>
<feature type="domain" description="Peptidase S1" evidence="11">
    <location>
        <begin position="586"/>
        <end position="710"/>
    </location>
</feature>
<evidence type="ECO:0000256" key="10">
    <source>
        <dbReference type="RuleBase" id="RU363034"/>
    </source>
</evidence>
<keyword evidence="5" id="KW-0865">Zymogen</keyword>
<dbReference type="PROSITE" id="PS50240">
    <property type="entry name" value="TRYPSIN_DOM"/>
    <property type="match status" value="3"/>
</dbReference>
<name>A0A7R9FIM0_9NEOP</name>
<dbReference type="GO" id="GO:0006508">
    <property type="term" value="P:proteolysis"/>
    <property type="evidence" value="ECO:0007669"/>
    <property type="project" value="UniProtKB-KW"/>
</dbReference>
<dbReference type="EMBL" id="OE000576">
    <property type="protein sequence ID" value="CAD7454339.1"/>
    <property type="molecule type" value="Genomic_DNA"/>
</dbReference>
<dbReference type="FunFam" id="2.40.10.10:FF:000002">
    <property type="entry name" value="Transmembrane protease serine"/>
    <property type="match status" value="3"/>
</dbReference>
<keyword evidence="2" id="KW-0222">Digestion</keyword>
<dbReference type="CDD" id="cd00190">
    <property type="entry name" value="Tryp_SPc"/>
    <property type="match status" value="2"/>
</dbReference>
<accession>A0A7R9FIM0</accession>
<dbReference type="InterPro" id="IPR001314">
    <property type="entry name" value="Peptidase_S1A"/>
</dbReference>
<proteinExistence type="inferred from homology"/>
<dbReference type="PRINTS" id="PR00722">
    <property type="entry name" value="CHYMOTRYPSIN"/>
</dbReference>
<gene>
    <name evidence="12" type="ORF">TTEB3V08_LOCUS2446</name>
</gene>
<keyword evidence="4 10" id="KW-0720">Serine protease</keyword>